<evidence type="ECO:0000313" key="6">
    <source>
        <dbReference type="EMBL" id="KAG3210346.1"/>
    </source>
</evidence>
<sequence>MQKVHLKARAVPAQSLEIAVILLPFTSTVLHHCTSTCWQYLGVNKTLDKVHKRAYWHDQKHDTMEYVRECTTCRSGKGCRPWRNGLMQKMPVQELSGPLALLVVDTVGLLATTPRGN</sequence>
<comment type="caution">
    <text evidence="7">The sequence shown here is derived from an EMBL/GenBank/DDBJ whole genome shotgun (WGS) entry which is preliminary data.</text>
</comment>
<evidence type="ECO:0000259" key="1">
    <source>
        <dbReference type="Pfam" id="PF17921"/>
    </source>
</evidence>
<accession>A0A329S631</accession>
<proteinExistence type="predicted"/>
<dbReference type="Proteomes" id="UP000251314">
    <property type="component" value="Unassembled WGS sequence"/>
</dbReference>
<dbReference type="VEuPathDB" id="FungiDB:PC110_g11451"/>
<dbReference type="EMBL" id="RCMK01001257">
    <property type="protein sequence ID" value="KAG2898360.1"/>
    <property type="molecule type" value="Genomic_DNA"/>
</dbReference>
<organism evidence="7 8">
    <name type="scientific">Phytophthora cactorum</name>
    <dbReference type="NCBI Taxonomy" id="29920"/>
    <lineage>
        <taxon>Eukaryota</taxon>
        <taxon>Sar</taxon>
        <taxon>Stramenopiles</taxon>
        <taxon>Oomycota</taxon>
        <taxon>Peronosporomycetes</taxon>
        <taxon>Peronosporales</taxon>
        <taxon>Peronosporaceae</taxon>
        <taxon>Phytophthora</taxon>
    </lineage>
</organism>
<dbReference type="EMBL" id="RCML01001235">
    <property type="protein sequence ID" value="KAG2964236.1"/>
    <property type="molecule type" value="Genomic_DNA"/>
</dbReference>
<dbReference type="Proteomes" id="UP000736787">
    <property type="component" value="Unassembled WGS sequence"/>
</dbReference>
<dbReference type="EMBL" id="MJFZ01000287">
    <property type="protein sequence ID" value="RAW32205.1"/>
    <property type="molecule type" value="Genomic_DNA"/>
</dbReference>
<evidence type="ECO:0000313" key="3">
    <source>
        <dbReference type="EMBL" id="KAG2887465.1"/>
    </source>
</evidence>
<dbReference type="AlphaFoldDB" id="A0A329S631"/>
<evidence type="ECO:0000313" key="2">
    <source>
        <dbReference type="EMBL" id="KAG2838973.1"/>
    </source>
</evidence>
<dbReference type="Proteomes" id="UP000735874">
    <property type="component" value="Unassembled WGS sequence"/>
</dbReference>
<dbReference type="EMBL" id="RCMV01001106">
    <property type="protein sequence ID" value="KAG3210346.1"/>
    <property type="molecule type" value="Genomic_DNA"/>
</dbReference>
<dbReference type="Gene3D" id="1.10.340.70">
    <property type="match status" value="1"/>
</dbReference>
<keyword evidence="8" id="KW-1185">Reference proteome</keyword>
<dbReference type="Proteomes" id="UP000760860">
    <property type="component" value="Unassembled WGS sequence"/>
</dbReference>
<dbReference type="Proteomes" id="UP000697107">
    <property type="component" value="Unassembled WGS sequence"/>
</dbReference>
<dbReference type="InterPro" id="IPR041588">
    <property type="entry name" value="Integrase_H2C2"/>
</dbReference>
<evidence type="ECO:0000313" key="7">
    <source>
        <dbReference type="EMBL" id="RAW32205.1"/>
    </source>
</evidence>
<dbReference type="EMBL" id="RCMI01001268">
    <property type="protein sequence ID" value="KAG2887465.1"/>
    <property type="molecule type" value="Genomic_DNA"/>
</dbReference>
<reference evidence="7 8" key="1">
    <citation type="submission" date="2018-01" db="EMBL/GenBank/DDBJ databases">
        <title>Draft genome of the strawberry crown rot pathogen Phytophthora cactorum.</title>
        <authorList>
            <person name="Armitage A.D."/>
            <person name="Lysoe E."/>
            <person name="Nellist C.F."/>
            <person name="Harrison R.J."/>
            <person name="Brurberg M.B."/>
        </authorList>
    </citation>
    <scope>NUCLEOTIDE SEQUENCE [LARGE SCALE GENOMIC DNA]</scope>
    <source>
        <strain evidence="7 8">10300</strain>
    </source>
</reference>
<evidence type="ECO:0000313" key="8">
    <source>
        <dbReference type="Proteomes" id="UP000251314"/>
    </source>
</evidence>
<dbReference type="Proteomes" id="UP000774804">
    <property type="component" value="Unassembled WGS sequence"/>
</dbReference>
<dbReference type="Pfam" id="PF17921">
    <property type="entry name" value="Integrase_H2C2"/>
    <property type="match status" value="1"/>
</dbReference>
<reference evidence="2" key="2">
    <citation type="submission" date="2018-10" db="EMBL/GenBank/DDBJ databases">
        <title>Effector identification in a new, highly contiguous assembly of the strawberry crown rot pathogen Phytophthora cactorum.</title>
        <authorList>
            <person name="Armitage A.D."/>
            <person name="Nellist C.F."/>
            <person name="Bates H."/>
            <person name="Vickerstaff R.J."/>
            <person name="Harrison R.J."/>
        </authorList>
    </citation>
    <scope>NUCLEOTIDE SEQUENCE</scope>
    <source>
        <strain evidence="2">15-7</strain>
        <strain evidence="3">4032</strain>
        <strain evidence="4">4040</strain>
        <strain evidence="5">P415</strain>
        <strain evidence="6">P421</strain>
    </source>
</reference>
<gene>
    <name evidence="7" type="ORF">PC110_g11451</name>
    <name evidence="2" type="ORF">PC113_g19562</name>
    <name evidence="3" type="ORF">PC115_g20332</name>
    <name evidence="4" type="ORF">PC117_g22561</name>
    <name evidence="5" type="ORF">PC118_g20447</name>
    <name evidence="6" type="ORF">PC129_g18653</name>
</gene>
<evidence type="ECO:0000313" key="5">
    <source>
        <dbReference type="EMBL" id="KAG2964236.1"/>
    </source>
</evidence>
<dbReference type="EMBL" id="RCMG01001017">
    <property type="protein sequence ID" value="KAG2838973.1"/>
    <property type="molecule type" value="Genomic_DNA"/>
</dbReference>
<feature type="domain" description="Integrase zinc-binding" evidence="1">
    <location>
        <begin position="39"/>
        <end position="75"/>
    </location>
</feature>
<dbReference type="OrthoDB" id="124182at2759"/>
<protein>
    <recommendedName>
        <fullName evidence="1">Integrase zinc-binding domain-containing protein</fullName>
    </recommendedName>
</protein>
<evidence type="ECO:0000313" key="4">
    <source>
        <dbReference type="EMBL" id="KAG2898360.1"/>
    </source>
</evidence>
<name>A0A329S631_9STRA</name>